<accession>A0AAV4MUH1</accession>
<name>A0AAV4MUH1_CAEEX</name>
<proteinExistence type="predicted"/>
<dbReference type="Proteomes" id="UP001054945">
    <property type="component" value="Unassembled WGS sequence"/>
</dbReference>
<organism evidence="1 2">
    <name type="scientific">Caerostris extrusa</name>
    <name type="common">Bark spider</name>
    <name type="synonym">Caerostris bankana</name>
    <dbReference type="NCBI Taxonomy" id="172846"/>
    <lineage>
        <taxon>Eukaryota</taxon>
        <taxon>Metazoa</taxon>
        <taxon>Ecdysozoa</taxon>
        <taxon>Arthropoda</taxon>
        <taxon>Chelicerata</taxon>
        <taxon>Arachnida</taxon>
        <taxon>Araneae</taxon>
        <taxon>Araneomorphae</taxon>
        <taxon>Entelegynae</taxon>
        <taxon>Araneoidea</taxon>
        <taxon>Araneidae</taxon>
        <taxon>Caerostris</taxon>
    </lineage>
</organism>
<dbReference type="EMBL" id="BPLR01002590">
    <property type="protein sequence ID" value="GIX75470.1"/>
    <property type="molecule type" value="Genomic_DNA"/>
</dbReference>
<sequence length="76" mass="8717">MGQGVERSTGVSRSSAGHVKRKQLLIVNPNYRRLYSSRLVKCRLVIPRTIYSQITTGHNAKKEFLFFPSYGHCFET</sequence>
<protein>
    <submittedName>
        <fullName evidence="1">Uncharacterized protein</fullName>
    </submittedName>
</protein>
<dbReference type="AlphaFoldDB" id="A0AAV4MUH1"/>
<keyword evidence="2" id="KW-1185">Reference proteome</keyword>
<gene>
    <name evidence="1" type="ORF">CEXT_58141</name>
</gene>
<evidence type="ECO:0000313" key="2">
    <source>
        <dbReference type="Proteomes" id="UP001054945"/>
    </source>
</evidence>
<reference evidence="1 2" key="1">
    <citation type="submission" date="2021-06" db="EMBL/GenBank/DDBJ databases">
        <title>Caerostris extrusa draft genome.</title>
        <authorList>
            <person name="Kono N."/>
            <person name="Arakawa K."/>
        </authorList>
    </citation>
    <scope>NUCLEOTIDE SEQUENCE [LARGE SCALE GENOMIC DNA]</scope>
</reference>
<comment type="caution">
    <text evidence="1">The sequence shown here is derived from an EMBL/GenBank/DDBJ whole genome shotgun (WGS) entry which is preliminary data.</text>
</comment>
<evidence type="ECO:0000313" key="1">
    <source>
        <dbReference type="EMBL" id="GIX75470.1"/>
    </source>
</evidence>